<dbReference type="InterPro" id="IPR050855">
    <property type="entry name" value="NDM-1-like"/>
</dbReference>
<evidence type="ECO:0000313" key="2">
    <source>
        <dbReference type="EMBL" id="MWB99481.1"/>
    </source>
</evidence>
<dbReference type="Pfam" id="PF00753">
    <property type="entry name" value="Lactamase_B"/>
    <property type="match status" value="1"/>
</dbReference>
<dbReference type="EMBL" id="WSTA01000062">
    <property type="protein sequence ID" value="MWB99481.1"/>
    <property type="molecule type" value="Genomic_DNA"/>
</dbReference>
<gene>
    <name evidence="2" type="ORF">GB864_13105</name>
</gene>
<proteinExistence type="predicted"/>
<comment type="caution">
    <text evidence="2">The sequence shown here is derived from an EMBL/GenBank/DDBJ whole genome shotgun (WGS) entry which is preliminary data.</text>
</comment>
<accession>A0A6I4NZ93</accession>
<dbReference type="Proteomes" id="UP000438182">
    <property type="component" value="Unassembled WGS sequence"/>
</dbReference>
<name>A0A6I4NZ93_9MICO</name>
<dbReference type="GO" id="GO:0016787">
    <property type="term" value="F:hydrolase activity"/>
    <property type="evidence" value="ECO:0007669"/>
    <property type="project" value="UniProtKB-KW"/>
</dbReference>
<dbReference type="InterPro" id="IPR036866">
    <property type="entry name" value="RibonucZ/Hydroxyglut_hydro"/>
</dbReference>
<organism evidence="2 3">
    <name type="scientific">Agromyces seonyuensis</name>
    <dbReference type="NCBI Taxonomy" id="2662446"/>
    <lineage>
        <taxon>Bacteria</taxon>
        <taxon>Bacillati</taxon>
        <taxon>Actinomycetota</taxon>
        <taxon>Actinomycetes</taxon>
        <taxon>Micrococcales</taxon>
        <taxon>Microbacteriaceae</taxon>
        <taxon>Agromyces</taxon>
    </lineage>
</organism>
<dbReference type="PANTHER" id="PTHR42951">
    <property type="entry name" value="METALLO-BETA-LACTAMASE DOMAIN-CONTAINING"/>
    <property type="match status" value="1"/>
</dbReference>
<keyword evidence="3" id="KW-1185">Reference proteome</keyword>
<evidence type="ECO:0000259" key="1">
    <source>
        <dbReference type="SMART" id="SM00849"/>
    </source>
</evidence>
<dbReference type="SMART" id="SM00849">
    <property type="entry name" value="Lactamase_B"/>
    <property type="match status" value="1"/>
</dbReference>
<dbReference type="Gene3D" id="3.60.15.10">
    <property type="entry name" value="Ribonuclease Z/Hydroxyacylglutathione hydrolase-like"/>
    <property type="match status" value="1"/>
</dbReference>
<feature type="domain" description="Metallo-beta-lactamase" evidence="1">
    <location>
        <begin position="42"/>
        <end position="253"/>
    </location>
</feature>
<dbReference type="SUPFAM" id="SSF56281">
    <property type="entry name" value="Metallo-hydrolase/oxidoreductase"/>
    <property type="match status" value="1"/>
</dbReference>
<evidence type="ECO:0000313" key="3">
    <source>
        <dbReference type="Proteomes" id="UP000438182"/>
    </source>
</evidence>
<dbReference type="InterPro" id="IPR001279">
    <property type="entry name" value="Metallo-B-lactamas"/>
</dbReference>
<dbReference type="AlphaFoldDB" id="A0A6I4NZ93"/>
<protein>
    <submittedName>
        <fullName evidence="2">MBL fold metallo-hydrolase</fullName>
    </submittedName>
</protein>
<sequence length="335" mass="35161">MPVRATSTAQFEAAAARGLPPVEEVRPGVHAVPLVMPGQPPFSYAYLIEGVDGAVAVHDPGWDSDENAARLADALASIGKGLEDVSLITASHQHPDHLCGAARLRAASGARILLHEPEAAALRSPDRPDDESAPWRKWGIPITRLPGLAAGLAAHAPRVRLADVDGTLVDGEALPIAGRTIRVVATPGHTSGHICLLDEASGVVFTGDSVLPTVNPGIGLGGWMPEPIASALDSLERVAALGDAGADEALPGHEYRFDGLAERARALRDHHLRRAREVAAVVESDPDLRIWDIASRLTWSAGFEGLRALSLASALAQTAMHRKFVASEAGRARLG</sequence>
<reference evidence="2 3" key="1">
    <citation type="submission" date="2019-12" db="EMBL/GenBank/DDBJ databases">
        <authorList>
            <person name="Kim Y.S."/>
        </authorList>
    </citation>
    <scope>NUCLEOTIDE SEQUENCE [LARGE SCALE GENOMIC DNA]</scope>
    <source>
        <strain evidence="2 3">MMS17-SY077</strain>
    </source>
</reference>
<keyword evidence="2" id="KW-0378">Hydrolase</keyword>